<evidence type="ECO:0000259" key="2">
    <source>
        <dbReference type="Pfam" id="PF02350"/>
    </source>
</evidence>
<proteinExistence type="inferred from homology"/>
<dbReference type="Proteomes" id="UP000886069">
    <property type="component" value="Unassembled WGS sequence"/>
</dbReference>
<reference evidence="3" key="1">
    <citation type="journal article" date="2020" name="mSystems">
        <title>Genome- and Community-Level Interaction Insights into Carbon Utilization and Element Cycling Functions of Hydrothermarchaeota in Hydrothermal Sediment.</title>
        <authorList>
            <person name="Zhou Z."/>
            <person name="Liu Y."/>
            <person name="Xu W."/>
            <person name="Pan J."/>
            <person name="Luo Z.H."/>
            <person name="Li M."/>
        </authorList>
    </citation>
    <scope>NUCLEOTIDE SEQUENCE [LARGE SCALE GENOMIC DNA]</scope>
    <source>
        <strain evidence="3">SpSt-1233</strain>
    </source>
</reference>
<evidence type="ECO:0000313" key="3">
    <source>
        <dbReference type="EMBL" id="HER43080.1"/>
    </source>
</evidence>
<keyword evidence="1" id="KW-0413">Isomerase</keyword>
<evidence type="ECO:0000256" key="1">
    <source>
        <dbReference type="RuleBase" id="RU003513"/>
    </source>
</evidence>
<dbReference type="PANTHER" id="PTHR43174:SF1">
    <property type="entry name" value="UDP-N-ACETYLGLUCOSAMINE 2-EPIMERASE"/>
    <property type="match status" value="1"/>
</dbReference>
<dbReference type="EMBL" id="DSEC01000091">
    <property type="protein sequence ID" value="HER43080.1"/>
    <property type="molecule type" value="Genomic_DNA"/>
</dbReference>
<comment type="caution">
    <text evidence="3">The sequence shown here is derived from an EMBL/GenBank/DDBJ whole genome shotgun (WGS) entry which is preliminary data.</text>
</comment>
<dbReference type="InterPro" id="IPR003331">
    <property type="entry name" value="UDP_GlcNAc_Epimerase_2_dom"/>
</dbReference>
<dbReference type="GO" id="GO:0016853">
    <property type="term" value="F:isomerase activity"/>
    <property type="evidence" value="ECO:0007669"/>
    <property type="project" value="UniProtKB-KW"/>
</dbReference>
<feature type="domain" description="UDP-N-acetylglucosamine 2-epimerase" evidence="2">
    <location>
        <begin position="1"/>
        <end position="160"/>
    </location>
</feature>
<dbReference type="SUPFAM" id="SSF53756">
    <property type="entry name" value="UDP-Glycosyltransferase/glycogen phosphorylase"/>
    <property type="match status" value="1"/>
</dbReference>
<dbReference type="Pfam" id="PF02350">
    <property type="entry name" value="Epimerase_2"/>
    <property type="match status" value="1"/>
</dbReference>
<dbReference type="PANTHER" id="PTHR43174">
    <property type="entry name" value="UDP-N-ACETYLGLUCOSAMINE 2-EPIMERASE"/>
    <property type="match status" value="1"/>
</dbReference>
<name>A0A7V2ATP5_UNCEI</name>
<feature type="non-terminal residue" evidence="3">
    <location>
        <position position="1"/>
    </location>
</feature>
<organism evidence="3">
    <name type="scientific">Eiseniibacteriota bacterium</name>
    <dbReference type="NCBI Taxonomy" id="2212470"/>
    <lineage>
        <taxon>Bacteria</taxon>
        <taxon>Candidatus Eiseniibacteriota</taxon>
    </lineage>
</organism>
<comment type="similarity">
    <text evidence="1">Belongs to the UDP-N-acetylglucosamine 2-epimerase family.</text>
</comment>
<gene>
    <name evidence="3" type="ORF">ENO08_01300</name>
</gene>
<protein>
    <submittedName>
        <fullName evidence="3">UDP-N-acetylglucosamine 2-epimerase (Non-hydrolyzing)</fullName>
    </submittedName>
</protein>
<dbReference type="AlphaFoldDB" id="A0A7V2ATP5"/>
<sequence>YILVTLHRPSNVDDPEIFRGIYAAIGELSRTIPVVFPVHPRTRKMIDAHRKTFGEYPGIRLIEPVGYLDFVKAMEQARLVITDSGGIQEETTVLGVPCLTARENTERPITIELGTNLLVGTDGGRILSEAKSVLDGGMPARRIPPLWDGKTAGRIADVLETHLT</sequence>
<dbReference type="InterPro" id="IPR029767">
    <property type="entry name" value="WecB-like"/>
</dbReference>
<dbReference type="Gene3D" id="3.40.50.2000">
    <property type="entry name" value="Glycogen Phosphorylase B"/>
    <property type="match status" value="1"/>
</dbReference>
<accession>A0A7V2ATP5</accession>